<comment type="caution">
    <text evidence="2">The sequence shown here is derived from an EMBL/GenBank/DDBJ whole genome shotgun (WGS) entry which is preliminary data.</text>
</comment>
<protein>
    <submittedName>
        <fullName evidence="2">Uncharacterized protein</fullName>
    </submittedName>
</protein>
<dbReference type="PROSITE" id="PS51257">
    <property type="entry name" value="PROKAR_LIPOPROTEIN"/>
    <property type="match status" value="1"/>
</dbReference>
<evidence type="ECO:0000313" key="3">
    <source>
        <dbReference type="Proteomes" id="UP000189670"/>
    </source>
</evidence>
<dbReference type="AlphaFoldDB" id="A0A1V1PE44"/>
<accession>A0A1V1PE44</accession>
<evidence type="ECO:0000313" key="2">
    <source>
        <dbReference type="EMBL" id="ETR72945.1"/>
    </source>
</evidence>
<gene>
    <name evidence="2" type="ORF">OMM_01329</name>
</gene>
<feature type="transmembrane region" description="Helical" evidence="1">
    <location>
        <begin position="53"/>
        <end position="76"/>
    </location>
</feature>
<reference evidence="3" key="1">
    <citation type="submission" date="2012-11" db="EMBL/GenBank/DDBJ databases">
        <authorList>
            <person name="Lucero-Rivera Y.E."/>
            <person name="Tovar-Ramirez D."/>
        </authorList>
    </citation>
    <scope>NUCLEOTIDE SEQUENCE [LARGE SCALE GENOMIC DNA]</scope>
    <source>
        <strain evidence="3">Araruama</strain>
    </source>
</reference>
<feature type="transmembrane region" description="Helical" evidence="1">
    <location>
        <begin position="91"/>
        <end position="113"/>
    </location>
</feature>
<feature type="transmembrane region" description="Helical" evidence="1">
    <location>
        <begin position="20"/>
        <end position="41"/>
    </location>
</feature>
<keyword evidence="1" id="KW-1133">Transmembrane helix</keyword>
<dbReference type="EMBL" id="ATBP01000099">
    <property type="protein sequence ID" value="ETR72945.1"/>
    <property type="molecule type" value="Genomic_DNA"/>
</dbReference>
<dbReference type="Proteomes" id="UP000189670">
    <property type="component" value="Unassembled WGS sequence"/>
</dbReference>
<name>A0A1V1PE44_9BACT</name>
<keyword evidence="1" id="KW-0812">Transmembrane</keyword>
<organism evidence="2 3">
    <name type="scientific">Candidatus Magnetoglobus multicellularis str. Araruama</name>
    <dbReference type="NCBI Taxonomy" id="890399"/>
    <lineage>
        <taxon>Bacteria</taxon>
        <taxon>Pseudomonadati</taxon>
        <taxon>Thermodesulfobacteriota</taxon>
        <taxon>Desulfobacteria</taxon>
        <taxon>Desulfobacterales</taxon>
        <taxon>Desulfobacteraceae</taxon>
        <taxon>Candidatus Magnetoglobus</taxon>
    </lineage>
</organism>
<sequence>METQKVRIEKIFLAIDNAAFIYICFMVGCTLTMLFYCWLYWGNYHFRIVLNILELKIALTGILLSMAVSMVLYSAYVEIDTEDAKEIKDELIYNFGLILVVFFCSLFFGLLLADWFAKEQYKTFDVISGIKWSMWEYNAQRLLNHICVDTLFDLIIIKYLRLPAGGKMPYFGRLAVSKGFLTQEEVNLVLKRQKNIKEQRLIEYKKEQWRKYKKMPICKKYFTLTY</sequence>
<keyword evidence="1" id="KW-0472">Membrane</keyword>
<proteinExistence type="predicted"/>
<evidence type="ECO:0000256" key="1">
    <source>
        <dbReference type="SAM" id="Phobius"/>
    </source>
</evidence>